<name>A0A2P5C5Z3_PARAD</name>
<protein>
    <submittedName>
        <fullName evidence="1">Uncharacterized protein</fullName>
    </submittedName>
</protein>
<sequence length="84" mass="9360">MSSFHVGPKETDHPEVRGDIAAYAFPSQPFAPLEFNQAGRDADIIAHVSEIQAYVENKIVFLENNLYNAGMSLRVSFQRNCSMA</sequence>
<proteinExistence type="predicted"/>
<reference evidence="2" key="1">
    <citation type="submission" date="2016-06" db="EMBL/GenBank/DDBJ databases">
        <title>Parallel loss of symbiosis genes in relatives of nitrogen-fixing non-legume Parasponia.</title>
        <authorList>
            <person name="Van Velzen R."/>
            <person name="Holmer R."/>
            <person name="Bu F."/>
            <person name="Rutten L."/>
            <person name="Van Zeijl A."/>
            <person name="Liu W."/>
            <person name="Santuari L."/>
            <person name="Cao Q."/>
            <person name="Sharma T."/>
            <person name="Shen D."/>
            <person name="Roswanjaya Y."/>
            <person name="Wardhani T."/>
            <person name="Kalhor M.S."/>
            <person name="Jansen J."/>
            <person name="Van den Hoogen J."/>
            <person name="Gungor B."/>
            <person name="Hartog M."/>
            <person name="Hontelez J."/>
            <person name="Verver J."/>
            <person name="Yang W.-C."/>
            <person name="Schijlen E."/>
            <person name="Repin R."/>
            <person name="Schilthuizen M."/>
            <person name="Schranz E."/>
            <person name="Heidstra R."/>
            <person name="Miyata K."/>
            <person name="Fedorova E."/>
            <person name="Kohlen W."/>
            <person name="Bisseling T."/>
            <person name="Smit S."/>
            <person name="Geurts R."/>
        </authorList>
    </citation>
    <scope>NUCLEOTIDE SEQUENCE [LARGE SCALE GENOMIC DNA]</scope>
    <source>
        <strain evidence="2">cv. WU1-14</strain>
    </source>
</reference>
<keyword evidence="2" id="KW-1185">Reference proteome</keyword>
<organism evidence="1 2">
    <name type="scientific">Parasponia andersonii</name>
    <name type="common">Sponia andersonii</name>
    <dbReference type="NCBI Taxonomy" id="3476"/>
    <lineage>
        <taxon>Eukaryota</taxon>
        <taxon>Viridiplantae</taxon>
        <taxon>Streptophyta</taxon>
        <taxon>Embryophyta</taxon>
        <taxon>Tracheophyta</taxon>
        <taxon>Spermatophyta</taxon>
        <taxon>Magnoliopsida</taxon>
        <taxon>eudicotyledons</taxon>
        <taxon>Gunneridae</taxon>
        <taxon>Pentapetalae</taxon>
        <taxon>rosids</taxon>
        <taxon>fabids</taxon>
        <taxon>Rosales</taxon>
        <taxon>Cannabaceae</taxon>
        <taxon>Parasponia</taxon>
    </lineage>
</organism>
<dbReference type="EMBL" id="JXTB01000171">
    <property type="protein sequence ID" value="PON56435.1"/>
    <property type="molecule type" value="Genomic_DNA"/>
</dbReference>
<evidence type="ECO:0000313" key="2">
    <source>
        <dbReference type="Proteomes" id="UP000237105"/>
    </source>
</evidence>
<evidence type="ECO:0000313" key="1">
    <source>
        <dbReference type="EMBL" id="PON56435.1"/>
    </source>
</evidence>
<gene>
    <name evidence="1" type="ORF">PanWU01x14_181280</name>
</gene>
<dbReference type="AlphaFoldDB" id="A0A2P5C5Z3"/>
<comment type="caution">
    <text evidence="1">The sequence shown here is derived from an EMBL/GenBank/DDBJ whole genome shotgun (WGS) entry which is preliminary data.</text>
</comment>
<accession>A0A2P5C5Z3</accession>
<dbReference type="OrthoDB" id="10334217at2759"/>
<dbReference type="Proteomes" id="UP000237105">
    <property type="component" value="Unassembled WGS sequence"/>
</dbReference>